<evidence type="ECO:0000256" key="1">
    <source>
        <dbReference type="SAM" id="Coils"/>
    </source>
</evidence>
<keyword evidence="4" id="KW-1185">Reference proteome</keyword>
<evidence type="ECO:0000313" key="4">
    <source>
        <dbReference type="Proteomes" id="UP000315395"/>
    </source>
</evidence>
<gene>
    <name evidence="3" type="ORF">FNH13_12755</name>
</gene>
<dbReference type="EMBL" id="CP041616">
    <property type="protein sequence ID" value="QDO89086.1"/>
    <property type="molecule type" value="Genomic_DNA"/>
</dbReference>
<protein>
    <recommendedName>
        <fullName evidence="5">Secreted protein</fullName>
    </recommendedName>
</protein>
<accession>A0A516GC25</accession>
<keyword evidence="2" id="KW-0732">Signal</keyword>
<reference evidence="3 4" key="1">
    <citation type="submission" date="2019-07" db="EMBL/GenBank/DDBJ databases">
        <title>complete genome sequencing of Ornithinimicrobium sp. H23M54.</title>
        <authorList>
            <person name="Bae J.-W."/>
            <person name="Lee S.-Y."/>
        </authorList>
    </citation>
    <scope>NUCLEOTIDE SEQUENCE [LARGE SCALE GENOMIC DNA]</scope>
    <source>
        <strain evidence="3 4">H23M54</strain>
    </source>
</reference>
<keyword evidence="1" id="KW-0175">Coiled coil</keyword>
<evidence type="ECO:0000256" key="2">
    <source>
        <dbReference type="SAM" id="SignalP"/>
    </source>
</evidence>
<dbReference type="RefSeq" id="WP_143783763.1">
    <property type="nucleotide sequence ID" value="NZ_CP041616.1"/>
</dbReference>
<dbReference type="PROSITE" id="PS51257">
    <property type="entry name" value="PROKAR_LIPOPROTEIN"/>
    <property type="match status" value="1"/>
</dbReference>
<dbReference type="AlphaFoldDB" id="A0A516GC25"/>
<name>A0A516GC25_9MICO</name>
<dbReference type="OrthoDB" id="5073886at2"/>
<feature type="signal peptide" evidence="2">
    <location>
        <begin position="1"/>
        <end position="17"/>
    </location>
</feature>
<feature type="chain" id="PRO_5039376823" description="Secreted protein" evidence="2">
    <location>
        <begin position="18"/>
        <end position="183"/>
    </location>
</feature>
<evidence type="ECO:0000313" key="3">
    <source>
        <dbReference type="EMBL" id="QDO89086.1"/>
    </source>
</evidence>
<sequence>MRTTLLGVASIAASLLAGCSSSDTPTDVESLQAQVEVRQAEAEAAAQAQERQVDCLEAAGVKVEAHPDGSMTVHDLAGDDGGERAMELSDACEESANFPEYQPVTDVEYSYMYDLNIEAKSCLEGLGYEISDPPSRESWIALAQSEQAGNETLWSPYLEIPPNELDLVERDCPQRTILDFDGS</sequence>
<dbReference type="Proteomes" id="UP000315395">
    <property type="component" value="Chromosome"/>
</dbReference>
<feature type="coiled-coil region" evidence="1">
    <location>
        <begin position="28"/>
        <end position="59"/>
    </location>
</feature>
<organism evidence="3 4">
    <name type="scientific">Ornithinimicrobium ciconiae</name>
    <dbReference type="NCBI Taxonomy" id="2594265"/>
    <lineage>
        <taxon>Bacteria</taxon>
        <taxon>Bacillati</taxon>
        <taxon>Actinomycetota</taxon>
        <taxon>Actinomycetes</taxon>
        <taxon>Micrococcales</taxon>
        <taxon>Ornithinimicrobiaceae</taxon>
        <taxon>Ornithinimicrobium</taxon>
    </lineage>
</organism>
<proteinExistence type="predicted"/>
<evidence type="ECO:0008006" key="5">
    <source>
        <dbReference type="Google" id="ProtNLM"/>
    </source>
</evidence>
<dbReference type="KEGG" id="orz:FNH13_12755"/>